<dbReference type="EMBL" id="SJPX01000004">
    <property type="protein sequence ID" value="TWU49577.1"/>
    <property type="molecule type" value="Genomic_DNA"/>
</dbReference>
<evidence type="ECO:0000256" key="2">
    <source>
        <dbReference type="SAM" id="SignalP"/>
    </source>
</evidence>
<proteinExistence type="predicted"/>
<feature type="chain" id="PRO_5022734365" evidence="2">
    <location>
        <begin position="22"/>
        <end position="600"/>
    </location>
</feature>
<dbReference type="AlphaFoldDB" id="A0A5C6ENB0"/>
<evidence type="ECO:0000256" key="1">
    <source>
        <dbReference type="SAM" id="MobiDB-lite"/>
    </source>
</evidence>
<name>A0A5C6ENB0_9BACT</name>
<dbReference type="Proteomes" id="UP000317977">
    <property type="component" value="Unassembled WGS sequence"/>
</dbReference>
<accession>A0A5C6ENB0</accession>
<evidence type="ECO:0000313" key="3">
    <source>
        <dbReference type="EMBL" id="TWU49577.1"/>
    </source>
</evidence>
<comment type="caution">
    <text evidence="3">The sequence shown here is derived from an EMBL/GenBank/DDBJ whole genome shotgun (WGS) entry which is preliminary data.</text>
</comment>
<gene>
    <name evidence="3" type="ORF">Poly59_41940</name>
</gene>
<feature type="signal peptide" evidence="2">
    <location>
        <begin position="1"/>
        <end position="21"/>
    </location>
</feature>
<sequence length="600" mass="66023" precursor="true">MRFTRFLLVSFCIVSVRYAHANELTVHLFERTQLTGTYFSEGASAGDVNGDGEVDVVYGPYWFAGPKYDAKHEIYKPVPQNMDRYADNFFSWIHDFSGDGWNDVLVVGFPGTPAYVYENPKQDGWSTHWKKHQVFDWVSNESPQLVNIFGDDKPELVCTRDGFFGFVTMDPNEPLGTWDFHPISEQVTATKFGHGLGIGDINGDGRQDIIHSGGWYEQPKKEADTSRWRHQPAKLSSGYGGAEMHAYDVDGDGDNDVITSDRAHDFGLSWYEQVLGEDGIEFEQHQIMGAHPSENKYGVLFSEPHSVALADIDGDGLKDIVTGKTYWSHHRQSPMWNAGAVVYWFKLVRRDDGVDWIPYKVDSEAGIGRQISIGDVNADGLPDIVVGGMKGAHVLAHTKQSVTKEAWDAAEPKVYSGPKLPSVENANAKRGPKSKTDPKMGLVEGGIEGEVLKCHASGGSVKAQDMSRFSADKWSGNSQLWWTGAKPGDTLDLELPPFTGVVDLEIVLTCASDYGIVQLSLDDHSLGDPIDLYETGVVTTGLLSFPKQSVDGNKHTLRVQIVGANPKAAKAYLFALDYLRIRTANGKFVAGSILVPSVAP</sequence>
<reference evidence="3 4" key="1">
    <citation type="submission" date="2019-02" db="EMBL/GenBank/DDBJ databases">
        <title>Deep-cultivation of Planctomycetes and their phenomic and genomic characterization uncovers novel biology.</title>
        <authorList>
            <person name="Wiegand S."/>
            <person name="Jogler M."/>
            <person name="Boedeker C."/>
            <person name="Pinto D."/>
            <person name="Vollmers J."/>
            <person name="Rivas-Marin E."/>
            <person name="Kohn T."/>
            <person name="Peeters S.H."/>
            <person name="Heuer A."/>
            <person name="Rast P."/>
            <person name="Oberbeckmann S."/>
            <person name="Bunk B."/>
            <person name="Jeske O."/>
            <person name="Meyerdierks A."/>
            <person name="Storesund J.E."/>
            <person name="Kallscheuer N."/>
            <person name="Luecker S."/>
            <person name="Lage O.M."/>
            <person name="Pohl T."/>
            <person name="Merkel B.J."/>
            <person name="Hornburger P."/>
            <person name="Mueller R.-W."/>
            <person name="Bruemmer F."/>
            <person name="Labrenz M."/>
            <person name="Spormann A.M."/>
            <person name="Op Den Camp H."/>
            <person name="Overmann J."/>
            <person name="Amann R."/>
            <person name="Jetten M.S.M."/>
            <person name="Mascher T."/>
            <person name="Medema M.H."/>
            <person name="Devos D.P."/>
            <person name="Kaster A.-K."/>
            <person name="Ovreas L."/>
            <person name="Rohde M."/>
            <person name="Galperin M.Y."/>
            <person name="Jogler C."/>
        </authorList>
    </citation>
    <scope>NUCLEOTIDE SEQUENCE [LARGE SCALE GENOMIC DNA]</scope>
    <source>
        <strain evidence="3 4">Poly59</strain>
    </source>
</reference>
<dbReference type="InterPro" id="IPR028994">
    <property type="entry name" value="Integrin_alpha_N"/>
</dbReference>
<keyword evidence="4" id="KW-1185">Reference proteome</keyword>
<evidence type="ECO:0000313" key="4">
    <source>
        <dbReference type="Proteomes" id="UP000317977"/>
    </source>
</evidence>
<organism evidence="3 4">
    <name type="scientific">Rubripirellula reticaptiva</name>
    <dbReference type="NCBI Taxonomy" id="2528013"/>
    <lineage>
        <taxon>Bacteria</taxon>
        <taxon>Pseudomonadati</taxon>
        <taxon>Planctomycetota</taxon>
        <taxon>Planctomycetia</taxon>
        <taxon>Pirellulales</taxon>
        <taxon>Pirellulaceae</taxon>
        <taxon>Rubripirellula</taxon>
    </lineage>
</organism>
<dbReference type="SUPFAM" id="SSF69318">
    <property type="entry name" value="Integrin alpha N-terminal domain"/>
    <property type="match status" value="1"/>
</dbReference>
<protein>
    <submittedName>
        <fullName evidence="3">FG-GAP repeat protein</fullName>
    </submittedName>
</protein>
<dbReference type="PANTHER" id="PTHR45460:SF2">
    <property type="entry name" value="ALPHA 1,3 GLUCANASE, GH71 FAMILY (EUROFUNG)"/>
    <property type="match status" value="1"/>
</dbReference>
<dbReference type="OrthoDB" id="228608at2"/>
<keyword evidence="2" id="KW-0732">Signal</keyword>
<feature type="region of interest" description="Disordered" evidence="1">
    <location>
        <begin position="418"/>
        <end position="439"/>
    </location>
</feature>
<dbReference type="Gene3D" id="2.130.10.130">
    <property type="entry name" value="Integrin alpha, N-terminal"/>
    <property type="match status" value="2"/>
</dbReference>
<dbReference type="PANTHER" id="PTHR45460">
    <property type="entry name" value="SIMILAR TO CYSTEINE PROTEINASE"/>
    <property type="match status" value="1"/>
</dbReference>